<sequence length="408" mass="47313">MRTDKSEWLCFQLGSREHYSIPRVLNEQKILSHFITDTWIIPNSPLNLLPHKFCTSLRERFHHELATASISSFNNNLFWFEIQQKIRRKSGWNKIISRNQLFQEQCLNFLRKLEYKYFQDITIFSYSYTALEIFRWAKKRGWRTILGQIDPGIYEEKIVKQECYKYPQYSNNWQPAPSQYWKNWQQECDLADTIVVNSQWSEQALQKVGISQDKIKVIPLAYAPAKAASEFVRTYPKSFNSKRPLKVLFLGQIILRKGIAQIVQAIELLAKESIEFWLVGSVGVNLPNHITNNGRVKLFGKVSRSQTAHYYQQADIFLFPTLSDGFGLTQLEAQAWGLPIIASKFCGEVVKDEVNGLILPELTGESIAKSLQRCLHNPEILNIFAGKSLSRVTDFDLSELKIKIQHIT</sequence>
<dbReference type="PANTHER" id="PTHR46401">
    <property type="entry name" value="GLYCOSYLTRANSFERASE WBBK-RELATED"/>
    <property type="match status" value="1"/>
</dbReference>
<organism evidence="2 3">
    <name type="scientific">Hyella patelloides LEGE 07179</name>
    <dbReference type="NCBI Taxonomy" id="945734"/>
    <lineage>
        <taxon>Bacteria</taxon>
        <taxon>Bacillati</taxon>
        <taxon>Cyanobacteriota</taxon>
        <taxon>Cyanophyceae</taxon>
        <taxon>Pleurocapsales</taxon>
        <taxon>Hyellaceae</taxon>
        <taxon>Hyella</taxon>
    </lineage>
</organism>
<gene>
    <name evidence="2" type="ORF">H1P_140031</name>
</gene>
<dbReference type="PANTHER" id="PTHR46401:SF2">
    <property type="entry name" value="GLYCOSYLTRANSFERASE WBBK-RELATED"/>
    <property type="match status" value="1"/>
</dbReference>
<protein>
    <submittedName>
        <fullName evidence="2">Glycosyltransferase</fullName>
    </submittedName>
</protein>
<accession>A0A563VLF6</accession>
<dbReference type="EMBL" id="CAACVJ010000046">
    <property type="protein sequence ID" value="VEP12248.1"/>
    <property type="molecule type" value="Genomic_DNA"/>
</dbReference>
<dbReference type="GO" id="GO:0016757">
    <property type="term" value="F:glycosyltransferase activity"/>
    <property type="evidence" value="ECO:0007669"/>
    <property type="project" value="TreeGrafter"/>
</dbReference>
<evidence type="ECO:0000313" key="2">
    <source>
        <dbReference type="EMBL" id="VEP12248.1"/>
    </source>
</evidence>
<dbReference type="Gene3D" id="3.40.50.2000">
    <property type="entry name" value="Glycogen Phosphorylase B"/>
    <property type="match status" value="2"/>
</dbReference>
<reference evidence="2 3" key="1">
    <citation type="submission" date="2019-01" db="EMBL/GenBank/DDBJ databases">
        <authorList>
            <person name="Brito A."/>
        </authorList>
    </citation>
    <scope>NUCLEOTIDE SEQUENCE [LARGE SCALE GENOMIC DNA]</scope>
    <source>
        <strain evidence="2">1</strain>
    </source>
</reference>
<dbReference type="Proteomes" id="UP000320055">
    <property type="component" value="Unassembled WGS sequence"/>
</dbReference>
<dbReference type="RefSeq" id="WP_144864046.1">
    <property type="nucleotide sequence ID" value="NZ_LR213776.1"/>
</dbReference>
<evidence type="ECO:0000313" key="3">
    <source>
        <dbReference type="Proteomes" id="UP000320055"/>
    </source>
</evidence>
<evidence type="ECO:0000256" key="1">
    <source>
        <dbReference type="ARBA" id="ARBA00022679"/>
    </source>
</evidence>
<keyword evidence="3" id="KW-1185">Reference proteome</keyword>
<dbReference type="CDD" id="cd03801">
    <property type="entry name" value="GT4_PimA-like"/>
    <property type="match status" value="1"/>
</dbReference>
<keyword evidence="1 2" id="KW-0808">Transferase</keyword>
<dbReference type="SUPFAM" id="SSF53756">
    <property type="entry name" value="UDP-Glycosyltransferase/glycogen phosphorylase"/>
    <property type="match status" value="1"/>
</dbReference>
<dbReference type="GO" id="GO:0009103">
    <property type="term" value="P:lipopolysaccharide biosynthetic process"/>
    <property type="evidence" value="ECO:0007669"/>
    <property type="project" value="TreeGrafter"/>
</dbReference>
<dbReference type="Pfam" id="PF13692">
    <property type="entry name" value="Glyco_trans_1_4"/>
    <property type="match status" value="1"/>
</dbReference>
<name>A0A563VLF6_9CYAN</name>
<dbReference type="AlphaFoldDB" id="A0A563VLF6"/>
<dbReference type="OrthoDB" id="516698at2"/>
<proteinExistence type="predicted"/>